<evidence type="ECO:0000313" key="3">
    <source>
        <dbReference type="Proteomes" id="UP000663722"/>
    </source>
</evidence>
<evidence type="ECO:0000313" key="2">
    <source>
        <dbReference type="EMBL" id="QTA88220.1"/>
    </source>
</evidence>
<sequence>MGRNNCDDHVRTGQGQVTHNPSWGEITQRRRRNDNRF</sequence>
<name>A0A975BMK8_9BACT</name>
<accession>A0A975BMK8</accession>
<feature type="region of interest" description="Disordered" evidence="1">
    <location>
        <begin position="1"/>
        <end position="37"/>
    </location>
</feature>
<dbReference type="Proteomes" id="UP000663722">
    <property type="component" value="Chromosome"/>
</dbReference>
<dbReference type="EMBL" id="CP061800">
    <property type="protein sequence ID" value="QTA88220.1"/>
    <property type="molecule type" value="Genomic_DNA"/>
</dbReference>
<dbReference type="AlphaFoldDB" id="A0A975BMK8"/>
<proteinExistence type="predicted"/>
<feature type="compositionally biased region" description="Basic and acidic residues" evidence="1">
    <location>
        <begin position="1"/>
        <end position="11"/>
    </location>
</feature>
<protein>
    <submittedName>
        <fullName evidence="2">Uncharacterized protein</fullName>
    </submittedName>
</protein>
<gene>
    <name evidence="2" type="ORF">dnm_042620</name>
</gene>
<dbReference type="KEGG" id="dmm:dnm_042620"/>
<evidence type="ECO:0000256" key="1">
    <source>
        <dbReference type="SAM" id="MobiDB-lite"/>
    </source>
</evidence>
<reference evidence="2" key="1">
    <citation type="journal article" date="2021" name="Microb. Physiol.">
        <title>Proteogenomic Insights into the Physiology of Marine, Sulfate-Reducing, Filamentous Desulfonema limicola and Desulfonema magnum.</title>
        <authorList>
            <person name="Schnaars V."/>
            <person name="Wohlbrand L."/>
            <person name="Scheve S."/>
            <person name="Hinrichs C."/>
            <person name="Reinhardt R."/>
            <person name="Rabus R."/>
        </authorList>
    </citation>
    <scope>NUCLEOTIDE SEQUENCE</scope>
    <source>
        <strain evidence="2">4be13</strain>
    </source>
</reference>
<keyword evidence="3" id="KW-1185">Reference proteome</keyword>
<organism evidence="2 3">
    <name type="scientific">Desulfonema magnum</name>
    <dbReference type="NCBI Taxonomy" id="45655"/>
    <lineage>
        <taxon>Bacteria</taxon>
        <taxon>Pseudomonadati</taxon>
        <taxon>Thermodesulfobacteriota</taxon>
        <taxon>Desulfobacteria</taxon>
        <taxon>Desulfobacterales</taxon>
        <taxon>Desulfococcaceae</taxon>
        <taxon>Desulfonema</taxon>
    </lineage>
</organism>